<name>A0ABM8Y020_9BURK</name>
<evidence type="ECO:0008006" key="4">
    <source>
        <dbReference type="Google" id="ProtNLM"/>
    </source>
</evidence>
<feature type="region of interest" description="Disordered" evidence="1">
    <location>
        <begin position="183"/>
        <end position="212"/>
    </location>
</feature>
<dbReference type="Gene3D" id="2.60.40.4150">
    <property type="entry name" value="Type VI secretion system, lipoprotein SciN"/>
    <property type="match status" value="1"/>
</dbReference>
<proteinExistence type="predicted"/>
<dbReference type="InterPro" id="IPR038706">
    <property type="entry name" value="Type_VI_SciN-like_sf"/>
</dbReference>
<dbReference type="InterPro" id="IPR017734">
    <property type="entry name" value="T6SS_SciN"/>
</dbReference>
<evidence type="ECO:0000256" key="1">
    <source>
        <dbReference type="SAM" id="MobiDB-lite"/>
    </source>
</evidence>
<accession>A0ABM8Y020</accession>
<dbReference type="PROSITE" id="PS51257">
    <property type="entry name" value="PROKAR_LIPOPROTEIN"/>
    <property type="match status" value="1"/>
</dbReference>
<dbReference type="Pfam" id="PF12790">
    <property type="entry name" value="T6SS-SciN"/>
    <property type="match status" value="1"/>
</dbReference>
<keyword evidence="3" id="KW-1185">Reference proteome</keyword>
<dbReference type="Proteomes" id="UP000701702">
    <property type="component" value="Unassembled WGS sequence"/>
</dbReference>
<evidence type="ECO:0000313" key="2">
    <source>
        <dbReference type="EMBL" id="CAG9186060.1"/>
    </source>
</evidence>
<dbReference type="EMBL" id="CAJZAF010000047">
    <property type="protein sequence ID" value="CAG9186060.1"/>
    <property type="molecule type" value="Genomic_DNA"/>
</dbReference>
<feature type="compositionally biased region" description="Polar residues" evidence="1">
    <location>
        <begin position="196"/>
        <end position="212"/>
    </location>
</feature>
<protein>
    <recommendedName>
        <fullName evidence="4">Lipoprotein</fullName>
    </recommendedName>
</protein>
<organism evidence="2 3">
    <name type="scientific">Cupriavidus pinatubonensis</name>
    <dbReference type="NCBI Taxonomy" id="248026"/>
    <lineage>
        <taxon>Bacteria</taxon>
        <taxon>Pseudomonadati</taxon>
        <taxon>Pseudomonadota</taxon>
        <taxon>Betaproteobacteria</taxon>
        <taxon>Burkholderiales</taxon>
        <taxon>Burkholderiaceae</taxon>
        <taxon>Cupriavidus</taxon>
    </lineage>
</organism>
<gene>
    <name evidence="2" type="ORF">LMG23994_06032</name>
</gene>
<comment type="caution">
    <text evidence="2">The sequence shown here is derived from an EMBL/GenBank/DDBJ whole genome shotgun (WGS) entry which is preliminary data.</text>
</comment>
<dbReference type="NCBIfam" id="TIGR03352">
    <property type="entry name" value="VI_chp_3"/>
    <property type="match status" value="1"/>
</dbReference>
<reference evidence="2 3" key="1">
    <citation type="submission" date="2021-08" db="EMBL/GenBank/DDBJ databases">
        <authorList>
            <person name="Peeters C."/>
        </authorList>
    </citation>
    <scope>NUCLEOTIDE SEQUENCE [LARGE SCALE GENOMIC DNA]</scope>
    <source>
        <strain evidence="2 3">LMG 23994</strain>
    </source>
</reference>
<dbReference type="PANTHER" id="PTHR37625">
    <property type="entry name" value="OUTER MEMBRANE LIPOPROTEIN-RELATED"/>
    <property type="match status" value="1"/>
</dbReference>
<evidence type="ECO:0000313" key="3">
    <source>
        <dbReference type="Proteomes" id="UP000701702"/>
    </source>
</evidence>
<dbReference type="PANTHER" id="PTHR37625:SF4">
    <property type="entry name" value="OUTER MEMBRANE LIPOPROTEIN"/>
    <property type="match status" value="1"/>
</dbReference>
<sequence>MEHSNMKTQGINTMTWQLRSCIAALGFTVLTGCGVGQAVKDGTVDAAKWMFTTQVKTMNIDLVSRSSLNASGAGRSLSTVVRVYQLKTPQTFEQLSYEQLQANDLDMLKMDLLATRDVVLRPDAAASISEPMNEATEYVGVAAFFRDTGKTGTWKLIIPRQQWKKTDPVKIDATDNVLQLAGMKPEPIRQAAPQHSVPNPQTSAQTASARKQ</sequence>